<keyword evidence="3" id="KW-1185">Reference proteome</keyword>
<evidence type="ECO:0000313" key="2">
    <source>
        <dbReference type="EMBL" id="MBO2450957.1"/>
    </source>
</evidence>
<dbReference type="SUPFAM" id="SSF53474">
    <property type="entry name" value="alpha/beta-Hydrolases"/>
    <property type="match status" value="1"/>
</dbReference>
<dbReference type="InterPro" id="IPR000073">
    <property type="entry name" value="AB_hydrolase_1"/>
</dbReference>
<dbReference type="EMBL" id="JAGEOJ010000011">
    <property type="protein sequence ID" value="MBO2450957.1"/>
    <property type="molecule type" value="Genomic_DNA"/>
</dbReference>
<dbReference type="InterPro" id="IPR029058">
    <property type="entry name" value="AB_hydrolase_fold"/>
</dbReference>
<reference evidence="2" key="1">
    <citation type="submission" date="2021-03" db="EMBL/GenBank/DDBJ databases">
        <authorList>
            <person name="Kanchanasin P."/>
            <person name="Saeng-In P."/>
            <person name="Phongsopitanun W."/>
            <person name="Yuki M."/>
            <person name="Kudo T."/>
            <person name="Ohkuma M."/>
            <person name="Tanasupawat S."/>
        </authorList>
    </citation>
    <scope>NUCLEOTIDE SEQUENCE</scope>
    <source>
        <strain evidence="2">GKU 128</strain>
    </source>
</reference>
<dbReference type="AlphaFoldDB" id="A0A939PDR8"/>
<dbReference type="Pfam" id="PF00561">
    <property type="entry name" value="Abhydrolase_1"/>
    <property type="match status" value="1"/>
</dbReference>
<dbReference type="PANTHER" id="PTHR43433">
    <property type="entry name" value="HYDROLASE, ALPHA/BETA FOLD FAMILY PROTEIN"/>
    <property type="match status" value="1"/>
</dbReference>
<name>A0A939PDR8_9ACTN</name>
<feature type="domain" description="AB hydrolase-1" evidence="1">
    <location>
        <begin position="10"/>
        <end position="260"/>
    </location>
</feature>
<dbReference type="Gene3D" id="3.40.50.1820">
    <property type="entry name" value="alpha/beta hydrolase"/>
    <property type="match status" value="1"/>
</dbReference>
<protein>
    <submittedName>
        <fullName evidence="2">Alpha/beta hydrolase</fullName>
    </submittedName>
</protein>
<dbReference type="PANTHER" id="PTHR43433:SF5">
    <property type="entry name" value="AB HYDROLASE-1 DOMAIN-CONTAINING PROTEIN"/>
    <property type="match status" value="1"/>
</dbReference>
<dbReference type="InterPro" id="IPR050471">
    <property type="entry name" value="AB_hydrolase"/>
</dbReference>
<comment type="caution">
    <text evidence="2">The sequence shown here is derived from an EMBL/GenBank/DDBJ whole genome shotgun (WGS) entry which is preliminary data.</text>
</comment>
<dbReference type="GO" id="GO:0016787">
    <property type="term" value="F:hydrolase activity"/>
    <property type="evidence" value="ECO:0007669"/>
    <property type="project" value="UniProtKB-KW"/>
</dbReference>
<keyword evidence="2" id="KW-0378">Hydrolase</keyword>
<gene>
    <name evidence="2" type="ORF">J4573_27935</name>
</gene>
<dbReference type="Proteomes" id="UP000669179">
    <property type="component" value="Unassembled WGS sequence"/>
</dbReference>
<evidence type="ECO:0000313" key="3">
    <source>
        <dbReference type="Proteomes" id="UP000669179"/>
    </source>
</evidence>
<proteinExistence type="predicted"/>
<organism evidence="2 3">
    <name type="scientific">Actinomadura barringtoniae</name>
    <dbReference type="NCBI Taxonomy" id="1427535"/>
    <lineage>
        <taxon>Bacteria</taxon>
        <taxon>Bacillati</taxon>
        <taxon>Actinomycetota</taxon>
        <taxon>Actinomycetes</taxon>
        <taxon>Streptosporangiales</taxon>
        <taxon>Thermomonosporaceae</taxon>
        <taxon>Actinomadura</taxon>
    </lineage>
</organism>
<evidence type="ECO:0000259" key="1">
    <source>
        <dbReference type="Pfam" id="PF00561"/>
    </source>
</evidence>
<sequence>MTGHPDGVSIFLLHGTPGSRNGPKPRSMTLRMQGIKLISYDRAGYGDSDRDPGRKVVDAAADIEAIADQLGIDRFSVVGRSGGGPHALACAARLSHRVDRVAALVSVAPFDANDLDWYGGMTDSNVEEYSRADIDEDAVYRELSRLAERIQEDPEELVRKLRPELSRYDGRIIDDVAMRRMLVATYSEALKAGPWGWIDDVLAFRKHWGFELSEIQVPTLLWHGLDDRFSPPPHTRWLAERIPTSQLELEPAGGHFSAMEVLPEVLSWLSAPADQHVDFYAGDRLARAGV</sequence>
<accession>A0A939PDR8</accession>